<evidence type="ECO:0000256" key="2">
    <source>
        <dbReference type="SAM" id="MobiDB-lite"/>
    </source>
</evidence>
<feature type="region of interest" description="Disordered" evidence="2">
    <location>
        <begin position="270"/>
        <end position="332"/>
    </location>
</feature>
<dbReference type="KEGG" id="fmr:Fuma_01084"/>
<evidence type="ECO:0000313" key="4">
    <source>
        <dbReference type="Proteomes" id="UP000187735"/>
    </source>
</evidence>
<dbReference type="RefSeq" id="WP_077023247.1">
    <property type="nucleotide sequence ID" value="NZ_CP017641.1"/>
</dbReference>
<evidence type="ECO:0000256" key="1">
    <source>
        <dbReference type="SAM" id="Coils"/>
    </source>
</evidence>
<name>A0A1P8WBS3_9PLAN</name>
<organism evidence="3 4">
    <name type="scientific">Fuerstiella marisgermanici</name>
    <dbReference type="NCBI Taxonomy" id="1891926"/>
    <lineage>
        <taxon>Bacteria</taxon>
        <taxon>Pseudomonadati</taxon>
        <taxon>Planctomycetota</taxon>
        <taxon>Planctomycetia</taxon>
        <taxon>Planctomycetales</taxon>
        <taxon>Planctomycetaceae</taxon>
        <taxon>Fuerstiella</taxon>
    </lineage>
</organism>
<feature type="compositionally biased region" description="Low complexity" evidence="2">
    <location>
        <begin position="34"/>
        <end position="47"/>
    </location>
</feature>
<protein>
    <submittedName>
        <fullName evidence="3">Uncharacterized protein</fullName>
    </submittedName>
</protein>
<reference evidence="3 4" key="1">
    <citation type="journal article" date="2016" name="Front. Microbiol.">
        <title>Fuerstia marisgermanicae gen. nov., sp. nov., an Unusual Member of the Phylum Planctomycetes from the German Wadden Sea.</title>
        <authorList>
            <person name="Kohn T."/>
            <person name="Heuer A."/>
            <person name="Jogler M."/>
            <person name="Vollmers J."/>
            <person name="Boedeker C."/>
            <person name="Bunk B."/>
            <person name="Rast P."/>
            <person name="Borchert D."/>
            <person name="Glockner I."/>
            <person name="Freese H.M."/>
            <person name="Klenk H.P."/>
            <person name="Overmann J."/>
            <person name="Kaster A.K."/>
            <person name="Rohde M."/>
            <person name="Wiegand S."/>
            <person name="Jogler C."/>
        </authorList>
    </citation>
    <scope>NUCLEOTIDE SEQUENCE [LARGE SCALE GENOMIC DNA]</scope>
    <source>
        <strain evidence="3 4">NH11</strain>
    </source>
</reference>
<feature type="region of interest" description="Disordered" evidence="2">
    <location>
        <begin position="34"/>
        <end position="65"/>
    </location>
</feature>
<accession>A0A1P8WBS3</accession>
<dbReference type="EMBL" id="CP017641">
    <property type="protein sequence ID" value="APZ91496.1"/>
    <property type="molecule type" value="Genomic_DNA"/>
</dbReference>
<keyword evidence="4" id="KW-1185">Reference proteome</keyword>
<feature type="compositionally biased region" description="Polar residues" evidence="2">
    <location>
        <begin position="306"/>
        <end position="322"/>
    </location>
</feature>
<feature type="coiled-coil region" evidence="1">
    <location>
        <begin position="469"/>
        <end position="535"/>
    </location>
</feature>
<dbReference type="STRING" id="1891926.Fuma_01084"/>
<feature type="compositionally biased region" description="Basic and acidic residues" evidence="2">
    <location>
        <begin position="270"/>
        <end position="283"/>
    </location>
</feature>
<sequence>MLNLKPGFGWFTFLLLISLPLALNPAIAQDLDGPAKSKPAAAASEPSAEAERHGPVGDKGGGGRGGFGSDMTYYELQQARRELQTSELIISWSAENDELRGFSVKLGTWSNLSVPKQKKVVPVVAGDVAAVRIGDEMAGYSARNGKWDVLTLSQNSMAVPVVRPGLVQVRDGELSYTFAASTGRWTSPTDDSLNFEWRKISLKHVLWEAALKHVQGKFDGVQFRGAGAPGGFGELQASGRRGRLDAVEQKLKEIDTPRNAKLWNAEFDSPRNEIAKKRQREAPGKVAGTNAGPDVFSPLPSAFRRPSTTTHPAEQQSLSLAQTLRKGDGVSRKEKQQLRELVQAALDAKLQQQTKQVEQLRTKLQRVEQQLEARQESRERIVERRVEELLDPEIDWQSLSGVPSRPPIPGVTRTPIGLPGPPHLPLGQPARVASVADEPTAAAADEALAQHMKSQYASGGKPDDSSNIVEKLINRRREAERGLRRLRDSLQKLNQIRHHFGETPSEPGSLMDRDLRRAEKSAQQHQQDLKNLIAEWRLVWRNYESQVRLLKVASENAQTSVEFAEQAAAMQKQLFLTGAAPSEKAQAAAHEVQQATAAAKYAKERLSALEAVAKDAPHLNPDNFDTEETLKMVIAESDDDE</sequence>
<dbReference type="AlphaFoldDB" id="A0A1P8WBS3"/>
<feature type="coiled-coil region" evidence="1">
    <location>
        <begin position="343"/>
        <end position="384"/>
    </location>
</feature>
<keyword evidence="1" id="KW-0175">Coiled coil</keyword>
<evidence type="ECO:0000313" key="3">
    <source>
        <dbReference type="EMBL" id="APZ91496.1"/>
    </source>
</evidence>
<proteinExistence type="predicted"/>
<gene>
    <name evidence="3" type="ORF">Fuma_01084</name>
</gene>
<dbReference type="Proteomes" id="UP000187735">
    <property type="component" value="Chromosome"/>
</dbReference>